<name>A0A067A2Z6_HYDMR</name>
<evidence type="ECO:0000313" key="1">
    <source>
        <dbReference type="EMBL" id="KDN96695.1"/>
    </source>
</evidence>
<dbReference type="STRING" id="28885.EI16_10620"/>
<gene>
    <name evidence="1" type="ORF">EI16_10620</name>
</gene>
<dbReference type="AlphaFoldDB" id="A0A067A2Z6"/>
<organism evidence="1 2">
    <name type="scientific">Hydrogenovibrio marinus</name>
    <dbReference type="NCBI Taxonomy" id="28885"/>
    <lineage>
        <taxon>Bacteria</taxon>
        <taxon>Pseudomonadati</taxon>
        <taxon>Pseudomonadota</taxon>
        <taxon>Gammaproteobacteria</taxon>
        <taxon>Thiotrichales</taxon>
        <taxon>Piscirickettsiaceae</taxon>
        <taxon>Hydrogenovibrio</taxon>
    </lineage>
</organism>
<reference evidence="1 2" key="1">
    <citation type="submission" date="2014-04" db="EMBL/GenBank/DDBJ databases">
        <title>Draft genome sequence of Hydrogenovibrio marinus MH-110, a model organism for aerobic H2 metabolism.</title>
        <authorList>
            <person name="Cha H.J."/>
            <person name="Jo B.H."/>
            <person name="Hwang B.H."/>
        </authorList>
    </citation>
    <scope>NUCLEOTIDE SEQUENCE [LARGE SCALE GENOMIC DNA]</scope>
    <source>
        <strain evidence="1 2">MH-110</strain>
    </source>
</reference>
<keyword evidence="2" id="KW-1185">Reference proteome</keyword>
<comment type="caution">
    <text evidence="1">The sequence shown here is derived from an EMBL/GenBank/DDBJ whole genome shotgun (WGS) entry which is preliminary data.</text>
</comment>
<dbReference type="EMBL" id="JMIU01000001">
    <property type="protein sequence ID" value="KDN96695.1"/>
    <property type="molecule type" value="Genomic_DNA"/>
</dbReference>
<dbReference type="Proteomes" id="UP000027341">
    <property type="component" value="Unassembled WGS sequence"/>
</dbReference>
<evidence type="ECO:0000313" key="2">
    <source>
        <dbReference type="Proteomes" id="UP000027341"/>
    </source>
</evidence>
<proteinExistence type="predicted"/>
<accession>A0A067A2Z6</accession>
<protein>
    <submittedName>
        <fullName evidence="1">Uncharacterized protein</fullName>
    </submittedName>
</protein>
<dbReference type="RefSeq" id="WP_029907627.1">
    <property type="nucleotide sequence ID" value="NZ_AP020335.1"/>
</dbReference>
<sequence length="479" mass="52954">MHARQRRYAQRGSISLLGALGILAGITTLVGVMQLANAKILDRHLDNYAESMAPVALRSELALSADMIKQGISPEAAKETLQNALNRVSKSGSVQVNLTFGNVKNGVFEPLGGDPNGALAQNPKAGLADGQNPPDFSAVALQLVGPSTYGFVPQGKSIYGLPEAAQDDGNMASCFCQSRYNACLASSIDTSSYPLDLKQAIGSPSSDTRKDYCMFGYMPSTNSGSVGKYQSMSVPVQFIGKMSSKDESGVIRKLVNDDQKDLWLAVNKQHPVQVKNGENPFPNYYYDFFKDTWVQMETTLPAQKPSTSIFSPGMENLKLRDVRGPKGNYDTFNDAWIADNKTVQANGYYYVGQVGTCIRGTDQSNSPNISSLQDDVKNAAKSSTDAAVQRCLSYYDKVGDNWGTIFGIIPVHESVYRYMQQSCVDFNRYKATRISFFEWMLMSWTWPFIDWKTSYQNLSCATSQMRWYGSFIWSGWKKV</sequence>